<organism evidence="2 3">
    <name type="scientific">Ectopseudomonas oleovorans</name>
    <name type="common">Pseudomonas oleovorans</name>
    <dbReference type="NCBI Taxonomy" id="301"/>
    <lineage>
        <taxon>Bacteria</taxon>
        <taxon>Pseudomonadati</taxon>
        <taxon>Pseudomonadota</taxon>
        <taxon>Gammaproteobacteria</taxon>
        <taxon>Pseudomonadales</taxon>
        <taxon>Pseudomonadaceae</taxon>
        <taxon>Ectopseudomonas</taxon>
    </lineage>
</organism>
<dbReference type="AlphaFoldDB" id="A0A3R8X2C7"/>
<proteinExistence type="predicted"/>
<reference evidence="2 3" key="1">
    <citation type="submission" date="2018-10" db="EMBL/GenBank/DDBJ databases">
        <title>Transmission dynamics of multidrug resistant bacteria on intensive care unit surfaces.</title>
        <authorList>
            <person name="D'Souza A.W."/>
            <person name="Potter R.F."/>
            <person name="Wallace M."/>
            <person name="Shupe A."/>
            <person name="Patel S."/>
            <person name="Sun S."/>
            <person name="Gul D."/>
            <person name="Kwon J.H."/>
            <person name="Andleeb S."/>
            <person name="Burnham C.-A.D."/>
            <person name="Dantas G."/>
        </authorList>
    </citation>
    <scope>NUCLEOTIDE SEQUENCE [LARGE SCALE GENOMIC DNA]</scope>
    <source>
        <strain evidence="2 3">PO_271</strain>
    </source>
</reference>
<sequence>MFEKVAGLTSKTLYVVTVGGVALCLAWLCLAHLPLWAAVAVFCLAMPFVAMVVSPVTAFAALILGLLAGATATGVQAVRQARHGG</sequence>
<dbReference type="EMBL" id="RHRS01000006">
    <property type="protein sequence ID" value="RRW38521.1"/>
    <property type="molecule type" value="Genomic_DNA"/>
</dbReference>
<feature type="transmembrane region" description="Helical" evidence="1">
    <location>
        <begin position="12"/>
        <end position="30"/>
    </location>
</feature>
<evidence type="ECO:0000256" key="1">
    <source>
        <dbReference type="SAM" id="Phobius"/>
    </source>
</evidence>
<gene>
    <name evidence="2" type="ORF">EGJ44_04050</name>
</gene>
<dbReference type="Proteomes" id="UP000272833">
    <property type="component" value="Unassembled WGS sequence"/>
</dbReference>
<evidence type="ECO:0000313" key="3">
    <source>
        <dbReference type="Proteomes" id="UP000272833"/>
    </source>
</evidence>
<keyword evidence="1" id="KW-1133">Transmembrane helix</keyword>
<evidence type="ECO:0000313" key="2">
    <source>
        <dbReference type="EMBL" id="RRW38521.1"/>
    </source>
</evidence>
<comment type="caution">
    <text evidence="2">The sequence shown here is derived from an EMBL/GenBank/DDBJ whole genome shotgun (WGS) entry which is preliminary data.</text>
</comment>
<keyword evidence="1" id="KW-0812">Transmembrane</keyword>
<keyword evidence="1" id="KW-0472">Membrane</keyword>
<name>A0A3R8X2C7_ECTOL</name>
<dbReference type="RefSeq" id="WP_125873634.1">
    <property type="nucleotide sequence ID" value="NZ_RHRS01000006.1"/>
</dbReference>
<accession>A0A3R8X2C7</accession>
<protein>
    <submittedName>
        <fullName evidence="2">Uncharacterized protein</fullName>
    </submittedName>
</protein>